<accession>A0ABR2SRX2</accession>
<sequence>MDGRDAIVEADGSGDAVRTLLGRGVQSSRACILDNNADGLGSMRDNVLCSTAYMTSNSDKKKKKVSTKQVGSIDVVPLVDGIDSTIVAHIPIVSSGSHTVVQIVEKSNDGTIPHRKDKTGLHSSMDRGKSIAQKGLRVKKHVTDGKGGLGVVEWVQSAHARIDAFRQHSDGDLGDSTTTMDASHSGLQVSDDEELWEDDHLDHMSNALRREDDSWATIPSELKSIALNFYRDLFTSGMNNTDAYLTRGQFPCVSSVILERHGDPISDMEYLWLYRNGMVYSTDGVETWLVLAKVKGWYETLAVGEECEDGCGPAGV</sequence>
<dbReference type="Proteomes" id="UP001396334">
    <property type="component" value="Unassembled WGS sequence"/>
</dbReference>
<evidence type="ECO:0000313" key="1">
    <source>
        <dbReference type="EMBL" id="KAK9027990.1"/>
    </source>
</evidence>
<dbReference type="EMBL" id="JBBPBN010000012">
    <property type="protein sequence ID" value="KAK9027990.1"/>
    <property type="molecule type" value="Genomic_DNA"/>
</dbReference>
<organism evidence="1 2">
    <name type="scientific">Hibiscus sabdariffa</name>
    <name type="common">roselle</name>
    <dbReference type="NCBI Taxonomy" id="183260"/>
    <lineage>
        <taxon>Eukaryota</taxon>
        <taxon>Viridiplantae</taxon>
        <taxon>Streptophyta</taxon>
        <taxon>Embryophyta</taxon>
        <taxon>Tracheophyta</taxon>
        <taxon>Spermatophyta</taxon>
        <taxon>Magnoliopsida</taxon>
        <taxon>eudicotyledons</taxon>
        <taxon>Gunneridae</taxon>
        <taxon>Pentapetalae</taxon>
        <taxon>rosids</taxon>
        <taxon>malvids</taxon>
        <taxon>Malvales</taxon>
        <taxon>Malvaceae</taxon>
        <taxon>Malvoideae</taxon>
        <taxon>Hibiscus</taxon>
    </lineage>
</organism>
<gene>
    <name evidence="1" type="ORF">V6N11_067806</name>
</gene>
<keyword evidence="2" id="KW-1185">Reference proteome</keyword>
<protein>
    <submittedName>
        <fullName evidence="1">Uncharacterized protein</fullName>
    </submittedName>
</protein>
<comment type="caution">
    <text evidence="1">The sequence shown here is derived from an EMBL/GenBank/DDBJ whole genome shotgun (WGS) entry which is preliminary data.</text>
</comment>
<reference evidence="1 2" key="1">
    <citation type="journal article" date="2024" name="G3 (Bethesda)">
        <title>Genome assembly of Hibiscus sabdariffa L. provides insights into metabolisms of medicinal natural products.</title>
        <authorList>
            <person name="Kim T."/>
        </authorList>
    </citation>
    <scope>NUCLEOTIDE SEQUENCE [LARGE SCALE GENOMIC DNA]</scope>
    <source>
        <strain evidence="1">TK-2024</strain>
        <tissue evidence="1">Old leaves</tissue>
    </source>
</reference>
<evidence type="ECO:0000313" key="2">
    <source>
        <dbReference type="Proteomes" id="UP001396334"/>
    </source>
</evidence>
<name>A0ABR2SRX2_9ROSI</name>
<proteinExistence type="predicted"/>